<dbReference type="STRING" id="1202768.SAMN05216285_3199"/>
<dbReference type="AlphaFoldDB" id="A0A1I0Q7K0"/>
<dbReference type="Proteomes" id="UP000183275">
    <property type="component" value="Unassembled WGS sequence"/>
</dbReference>
<keyword evidence="3" id="KW-1185">Reference proteome</keyword>
<evidence type="ECO:0000259" key="1">
    <source>
        <dbReference type="Pfam" id="PF18545"/>
    </source>
</evidence>
<organism evidence="2 3">
    <name type="scientific">Natrinema salifodinae</name>
    <dbReference type="NCBI Taxonomy" id="1202768"/>
    <lineage>
        <taxon>Archaea</taxon>
        <taxon>Methanobacteriati</taxon>
        <taxon>Methanobacteriota</taxon>
        <taxon>Stenosarchaea group</taxon>
        <taxon>Halobacteria</taxon>
        <taxon>Halobacteriales</taxon>
        <taxon>Natrialbaceae</taxon>
        <taxon>Natrinema</taxon>
    </lineage>
</organism>
<reference evidence="3" key="1">
    <citation type="submission" date="2016-10" db="EMBL/GenBank/DDBJ databases">
        <authorList>
            <person name="Varghese N."/>
        </authorList>
    </citation>
    <scope>NUCLEOTIDE SEQUENCE [LARGE SCALE GENOMIC DNA]</scope>
    <source>
        <strain evidence="3">CGMCC 1.12284</strain>
    </source>
</reference>
<feature type="domain" description="Halobacterial output" evidence="1">
    <location>
        <begin position="6"/>
        <end position="76"/>
    </location>
</feature>
<dbReference type="Pfam" id="PF18545">
    <property type="entry name" value="HalOD1"/>
    <property type="match status" value="1"/>
</dbReference>
<evidence type="ECO:0000313" key="3">
    <source>
        <dbReference type="Proteomes" id="UP000183275"/>
    </source>
</evidence>
<proteinExistence type="predicted"/>
<evidence type="ECO:0000313" key="2">
    <source>
        <dbReference type="EMBL" id="SEW22966.1"/>
    </source>
</evidence>
<accession>A0A1I0Q7K0</accession>
<dbReference type="InterPro" id="IPR040624">
    <property type="entry name" value="HalOD1"/>
</dbReference>
<dbReference type="EMBL" id="FOIS01000004">
    <property type="protein sequence ID" value="SEW22966.1"/>
    <property type="molecule type" value="Genomic_DNA"/>
</dbReference>
<name>A0A1I0Q7K0_9EURY</name>
<dbReference type="OrthoDB" id="271604at2157"/>
<dbReference type="RefSeq" id="WP_049991742.1">
    <property type="nucleotide sequence ID" value="NZ_FOIS01000004.1"/>
</dbReference>
<protein>
    <recommendedName>
        <fullName evidence="1">Halobacterial output domain-containing protein</fullName>
    </recommendedName>
</protein>
<gene>
    <name evidence="2" type="ORF">SAMN05216285_3199</name>
</gene>
<sequence length="88" mass="9860">MESTLVGTEIVEQITACEGVDPVDLDVRLYDRIDLDALEALTTGTSNQQLQANLRVEFTYHGYVVTVDGSGRIIIDEQPPERKRTSHR</sequence>